<organism evidence="1 2">
    <name type="scientific">Marivita lacus</name>
    <dbReference type="NCBI Taxonomy" id="1323742"/>
    <lineage>
        <taxon>Bacteria</taxon>
        <taxon>Pseudomonadati</taxon>
        <taxon>Pseudomonadota</taxon>
        <taxon>Alphaproteobacteria</taxon>
        <taxon>Rhodobacterales</taxon>
        <taxon>Roseobacteraceae</taxon>
        <taxon>Marivita</taxon>
    </lineage>
</organism>
<gene>
    <name evidence="1" type="ORF">GCM10011363_25880</name>
</gene>
<comment type="caution">
    <text evidence="1">The sequence shown here is derived from an EMBL/GenBank/DDBJ whole genome shotgun (WGS) entry which is preliminary data.</text>
</comment>
<reference evidence="2" key="1">
    <citation type="journal article" date="2019" name="Int. J. Syst. Evol. Microbiol.">
        <title>The Global Catalogue of Microorganisms (GCM) 10K type strain sequencing project: providing services to taxonomists for standard genome sequencing and annotation.</title>
        <authorList>
            <consortium name="The Broad Institute Genomics Platform"/>
            <consortium name="The Broad Institute Genome Sequencing Center for Infectious Disease"/>
            <person name="Wu L."/>
            <person name="Ma J."/>
        </authorList>
    </citation>
    <scope>NUCLEOTIDE SEQUENCE [LARGE SCALE GENOMIC DNA]</scope>
    <source>
        <strain evidence="2">CGMCC 1.12478</strain>
    </source>
</reference>
<accession>A0ABQ1KUU2</accession>
<protein>
    <submittedName>
        <fullName evidence="1">Uncharacterized protein</fullName>
    </submittedName>
</protein>
<dbReference type="EMBL" id="BMFC01000006">
    <property type="protein sequence ID" value="GGC07956.1"/>
    <property type="molecule type" value="Genomic_DNA"/>
</dbReference>
<evidence type="ECO:0000313" key="1">
    <source>
        <dbReference type="EMBL" id="GGC07956.1"/>
    </source>
</evidence>
<name>A0ABQ1KUU2_9RHOB</name>
<proteinExistence type="predicted"/>
<keyword evidence="2" id="KW-1185">Reference proteome</keyword>
<evidence type="ECO:0000313" key="2">
    <source>
        <dbReference type="Proteomes" id="UP000645462"/>
    </source>
</evidence>
<dbReference type="Proteomes" id="UP000645462">
    <property type="component" value="Unassembled WGS sequence"/>
</dbReference>
<sequence>MFDIRFVVFVDGQCHEFQIGAFYLREEMHGLIEAKIAPGFAQNGFHVFNQQIEFLNIPTDRARNKRRGLRGAWKDTRHLPRFL</sequence>